<keyword evidence="2" id="KW-1185">Reference proteome</keyword>
<name>A0ACB9RRX7_9MYRT</name>
<organism evidence="1 2">
    <name type="scientific">Melastoma candidum</name>
    <dbReference type="NCBI Taxonomy" id="119954"/>
    <lineage>
        <taxon>Eukaryota</taxon>
        <taxon>Viridiplantae</taxon>
        <taxon>Streptophyta</taxon>
        <taxon>Embryophyta</taxon>
        <taxon>Tracheophyta</taxon>
        <taxon>Spermatophyta</taxon>
        <taxon>Magnoliopsida</taxon>
        <taxon>eudicotyledons</taxon>
        <taxon>Gunneridae</taxon>
        <taxon>Pentapetalae</taxon>
        <taxon>rosids</taxon>
        <taxon>malvids</taxon>
        <taxon>Myrtales</taxon>
        <taxon>Melastomataceae</taxon>
        <taxon>Melastomatoideae</taxon>
        <taxon>Melastomateae</taxon>
        <taxon>Melastoma</taxon>
    </lineage>
</organism>
<sequence length="251" mass="27760">MVSVVLFLQRRPLFLFLRTFIAFCWGTRIPLPSTLSSESAHSSLRQLSSPLHLHQQQLFLPCLSPLLPLPVSSLIEIMKSASCSLNPYATAYIPLSKREVADHTTKSFEKVEAPKDLKSSVEIHISETPFSSYAMVASASTSTHSADSTDDEFQMNLDCLLMMFPGLSYESLAAVYLENKQDTEATIAMLSQLERPNPFPRLQSYIDEPLENLSETLDIGDIKDGASGSKLKNVEDDLVVPLSTGNSFPID</sequence>
<accession>A0ACB9RRX7</accession>
<comment type="caution">
    <text evidence="1">The sequence shown here is derived from an EMBL/GenBank/DDBJ whole genome shotgun (WGS) entry which is preliminary data.</text>
</comment>
<reference evidence="2" key="1">
    <citation type="journal article" date="2023" name="Front. Plant Sci.">
        <title>Chromosomal-level genome assembly of Melastoma candidum provides insights into trichome evolution.</title>
        <authorList>
            <person name="Zhong Y."/>
            <person name="Wu W."/>
            <person name="Sun C."/>
            <person name="Zou P."/>
            <person name="Liu Y."/>
            <person name="Dai S."/>
            <person name="Zhou R."/>
        </authorList>
    </citation>
    <scope>NUCLEOTIDE SEQUENCE [LARGE SCALE GENOMIC DNA]</scope>
</reference>
<dbReference type="Proteomes" id="UP001057402">
    <property type="component" value="Chromosome 3"/>
</dbReference>
<evidence type="ECO:0000313" key="2">
    <source>
        <dbReference type="Proteomes" id="UP001057402"/>
    </source>
</evidence>
<evidence type="ECO:0000313" key="1">
    <source>
        <dbReference type="EMBL" id="KAI4380178.1"/>
    </source>
</evidence>
<proteinExistence type="predicted"/>
<dbReference type="EMBL" id="CM042882">
    <property type="protein sequence ID" value="KAI4380178.1"/>
    <property type="molecule type" value="Genomic_DNA"/>
</dbReference>
<gene>
    <name evidence="1" type="ORF">MLD38_006398</name>
</gene>
<protein>
    <submittedName>
        <fullName evidence="1">Uncharacterized protein</fullName>
    </submittedName>
</protein>